<keyword evidence="3" id="KW-0805">Transcription regulation</keyword>
<evidence type="ECO:0000256" key="7">
    <source>
        <dbReference type="ARBA" id="ARBA00022801"/>
    </source>
</evidence>
<evidence type="ECO:0000313" key="19">
    <source>
        <dbReference type="Proteomes" id="UP001345013"/>
    </source>
</evidence>
<dbReference type="Pfam" id="PF17846">
    <property type="entry name" value="XRN_M"/>
    <property type="match status" value="1"/>
</dbReference>
<keyword evidence="8 13" id="KW-0269">Exonuclease</keyword>
<evidence type="ECO:0000256" key="1">
    <source>
        <dbReference type="ARBA" id="ARBA00004123"/>
    </source>
</evidence>
<feature type="compositionally biased region" description="Low complexity" evidence="16">
    <location>
        <begin position="1014"/>
        <end position="1027"/>
    </location>
</feature>
<feature type="coiled-coil region" evidence="15">
    <location>
        <begin position="116"/>
        <end position="145"/>
    </location>
</feature>
<feature type="domain" description="CCHC-type" evidence="17">
    <location>
        <begin position="270"/>
        <end position="284"/>
    </location>
</feature>
<dbReference type="InterPro" id="IPR036875">
    <property type="entry name" value="Znf_CCHC_sf"/>
</dbReference>
<reference evidence="18 19" key="1">
    <citation type="submission" date="2023-08" db="EMBL/GenBank/DDBJ databases">
        <title>Black Yeasts Isolated from many extreme environments.</title>
        <authorList>
            <person name="Coleine C."/>
            <person name="Stajich J.E."/>
            <person name="Selbmann L."/>
        </authorList>
    </citation>
    <scope>NUCLEOTIDE SEQUENCE [LARGE SCALE GENOMIC DNA]</scope>
    <source>
        <strain evidence="18 19">CCFEE 5885</strain>
    </source>
</reference>
<evidence type="ECO:0000256" key="11">
    <source>
        <dbReference type="ARBA" id="ARBA00046137"/>
    </source>
</evidence>
<comment type="subcellular location">
    <subcellularLocation>
        <location evidence="1">Nucleus</location>
    </subcellularLocation>
</comment>
<evidence type="ECO:0000256" key="8">
    <source>
        <dbReference type="ARBA" id="ARBA00022839"/>
    </source>
</evidence>
<evidence type="ECO:0000256" key="9">
    <source>
        <dbReference type="ARBA" id="ARBA00023054"/>
    </source>
</evidence>
<sequence length="1040" mass="118015">MGVPALFRWLTKKYPKIITPVVEETPYDIDGVKYPVDTTKPNPNGEELHNLYLDFNGIVHPCSHPENKPPPADESEMMMAIFEYTERVVNLVRPRRLLYIAIDGVAPRAKMNQQRARRFRSQMDAKEADEKKAELQVLLRQQRIARGEPEEIDQIIKKTWDSNVITPGTPFMFILAQSIRFWCQWKLNTDPAWAELKVIISDASVPGEGEHKIMQFIRSQRSVPEYDPNTRHVMYGLDADLIMLGIATHEPHFRVLREDVSFQDAKAKTCRLCGQPGHYAENCRGTAKEKSGDFDEKASKFPDLKPFVFLHVPILREYLGAEMYVPGQTFRFDLERALDDWVFMCFFVGNDFLPHLPSLNIHEDGIDKLIAIWRDNVPIMGGYLTCDGDVDLARAQVILEGLAKQEDAIFRKRRENDERRERNQERRKRQDEQREQRENRNAKQRRNSPDYSKGASSLPESAINYNMVVNRGAAEKAIASNKSAAAVLKEKMLAQQNGTPTKDTANPTDPTPAETSPSALGKRKAELMADGNEDTESDIGTPGRSTPVKDEPVKKFDPDNPPPDTVRLWEDGYADRYYEQKFHVSPTDIEFRRKVANAYVEGLAWVLLYYFQGCPSWTWYYPYHYAPFAADFADIDKLNIKFDKGKPFKPYEQLMGVLPASSNHAIPKPFHPLMTEPDSDIIDFYPEDFDLDMNGKKQSWKAIVLLPFIDEKRLLAAMATKYPELTEDEHMRNELGNEALIVSDKHPLYEDLAMEFYSKKKSKVDGPKEVKLNMRKARVAGQTSKNENFLPHMDLRGPEEDITLDPPVDDDSTMMVHYYMPPKTHVHKSMLFPGVVLPPPVLDNADIAILKSKARNSGRDFGGAPLYDNSRRDPMADAQFRQQRVNYAADRRPPPQNNGRNGGYAPPPPPPDPRTLDPSNPFAAFLDPKFAPGMPGARIPLPPVPPPQGRGPQQYGNGGYDQRVDRGGYGGPDQYAPAQHGGYQQPQYPPQQAGQHDNRGRQDGYNRGGGYQNGGRQAYPQQNQGHYQGSGQGQNGYGRR</sequence>
<feature type="compositionally biased region" description="Pro residues" evidence="16">
    <location>
        <begin position="940"/>
        <end position="949"/>
    </location>
</feature>
<evidence type="ECO:0000256" key="6">
    <source>
        <dbReference type="ARBA" id="ARBA00022722"/>
    </source>
</evidence>
<feature type="region of interest" description="Disordered" evidence="16">
    <location>
        <begin position="494"/>
        <end position="566"/>
    </location>
</feature>
<dbReference type="Gene3D" id="1.25.40.1050">
    <property type="match status" value="1"/>
</dbReference>
<evidence type="ECO:0000256" key="3">
    <source>
        <dbReference type="ARBA" id="ARBA00022472"/>
    </source>
</evidence>
<evidence type="ECO:0000256" key="13">
    <source>
        <dbReference type="PIRNR" id="PIRNR037239"/>
    </source>
</evidence>
<dbReference type="Pfam" id="PF03159">
    <property type="entry name" value="XRN_N"/>
    <property type="match status" value="1"/>
</dbReference>
<comment type="similarity">
    <text evidence="2 13">Belongs to the 5'-3' exonuclease family. XRN2/RAT1 subfamily.</text>
</comment>
<feature type="compositionally biased region" description="Basic and acidic residues" evidence="16">
    <location>
        <begin position="415"/>
        <end position="441"/>
    </location>
</feature>
<keyword evidence="10" id="KW-0539">Nucleus</keyword>
<keyword evidence="3" id="KW-0806">Transcription termination</keyword>
<feature type="compositionally biased region" description="Low complexity" evidence="16">
    <location>
        <begin position="976"/>
        <end position="995"/>
    </location>
</feature>
<feature type="region of interest" description="Disordered" evidence="16">
    <location>
        <begin position="415"/>
        <end position="458"/>
    </location>
</feature>
<dbReference type="EMBL" id="JAVRRG010000207">
    <property type="protein sequence ID" value="KAK5077665.1"/>
    <property type="molecule type" value="Genomic_DNA"/>
</dbReference>
<organism evidence="18 19">
    <name type="scientific">Lithohypha guttulata</name>
    <dbReference type="NCBI Taxonomy" id="1690604"/>
    <lineage>
        <taxon>Eukaryota</taxon>
        <taxon>Fungi</taxon>
        <taxon>Dikarya</taxon>
        <taxon>Ascomycota</taxon>
        <taxon>Pezizomycotina</taxon>
        <taxon>Eurotiomycetes</taxon>
        <taxon>Chaetothyriomycetidae</taxon>
        <taxon>Chaetothyriales</taxon>
        <taxon>Trichomeriaceae</taxon>
        <taxon>Lithohypha</taxon>
    </lineage>
</organism>
<dbReference type="InterPro" id="IPR017151">
    <property type="entry name" value="Xrn2/3/4"/>
</dbReference>
<proteinExistence type="inferred from homology"/>
<dbReference type="InterPro" id="IPR027073">
    <property type="entry name" value="5_3_exoribonuclease"/>
</dbReference>
<protein>
    <recommendedName>
        <fullName evidence="13">5'-3' exoribonuclease</fullName>
        <ecNumber evidence="13">3.1.13.-</ecNumber>
    </recommendedName>
</protein>
<feature type="compositionally biased region" description="Gly residues" evidence="16">
    <location>
        <begin position="1028"/>
        <end position="1040"/>
    </location>
</feature>
<dbReference type="Gene3D" id="3.40.50.12390">
    <property type="match status" value="2"/>
</dbReference>
<keyword evidence="19" id="KW-1185">Reference proteome</keyword>
<evidence type="ECO:0000256" key="12">
    <source>
        <dbReference type="ARBA" id="ARBA00046943"/>
    </source>
</evidence>
<feature type="compositionally biased region" description="Basic and acidic residues" evidence="16">
    <location>
        <begin position="547"/>
        <end position="558"/>
    </location>
</feature>
<keyword evidence="14" id="KW-0863">Zinc-finger</keyword>
<dbReference type="EC" id="3.1.13.-" evidence="13"/>
<keyword evidence="9 15" id="KW-0175">Coiled coil</keyword>
<evidence type="ECO:0000256" key="16">
    <source>
        <dbReference type="SAM" id="MobiDB-lite"/>
    </source>
</evidence>
<dbReference type="CDD" id="cd18673">
    <property type="entry name" value="PIN_XRN1-2-like"/>
    <property type="match status" value="1"/>
</dbReference>
<keyword evidence="5 13" id="KW-0507">mRNA processing</keyword>
<evidence type="ECO:0000259" key="17">
    <source>
        <dbReference type="PROSITE" id="PS50158"/>
    </source>
</evidence>
<accession>A0ABR0JXE2</accession>
<gene>
    <name evidence="18" type="primary">RAT1</name>
    <name evidence="18" type="ORF">LTR24_009440</name>
</gene>
<dbReference type="SUPFAM" id="SSF57756">
    <property type="entry name" value="Retrovirus zinc finger-like domains"/>
    <property type="match status" value="1"/>
</dbReference>
<evidence type="ECO:0000256" key="5">
    <source>
        <dbReference type="ARBA" id="ARBA00022664"/>
    </source>
</evidence>
<evidence type="ECO:0000256" key="2">
    <source>
        <dbReference type="ARBA" id="ARBA00006994"/>
    </source>
</evidence>
<dbReference type="InterPro" id="IPR041412">
    <property type="entry name" value="Xrn1_helical"/>
</dbReference>
<keyword evidence="14" id="KW-0479">Metal-binding</keyword>
<keyword evidence="4" id="KW-0698">rRNA processing</keyword>
<dbReference type="Proteomes" id="UP001345013">
    <property type="component" value="Unassembled WGS sequence"/>
</dbReference>
<evidence type="ECO:0000256" key="15">
    <source>
        <dbReference type="SAM" id="Coils"/>
    </source>
</evidence>
<comment type="caution">
    <text evidence="18">The sequence shown here is derived from an EMBL/GenBank/DDBJ whole genome shotgun (WGS) entry which is preliminary data.</text>
</comment>
<keyword evidence="6 13" id="KW-0540">Nuclease</keyword>
<dbReference type="PANTHER" id="PTHR12341">
    <property type="entry name" value="5'-&gt;3' EXORIBONUCLEASE"/>
    <property type="match status" value="1"/>
</dbReference>
<dbReference type="InterPro" id="IPR001878">
    <property type="entry name" value="Znf_CCHC"/>
</dbReference>
<dbReference type="InterPro" id="IPR004859">
    <property type="entry name" value="Xrn1_N"/>
</dbReference>
<evidence type="ECO:0000256" key="10">
    <source>
        <dbReference type="ARBA" id="ARBA00023242"/>
    </source>
</evidence>
<comment type="subunit">
    <text evidence="12">Interacts with RAI1; the interaction is direct, stabilizes RAT1 protein structure and may stimulate its exoribonuclease activity. The interaction also stimulates RAI1 pyrophosphohydrolase activity, probably by recruiting it to mRNA substrates.</text>
</comment>
<feature type="compositionally biased region" description="Polar residues" evidence="16">
    <location>
        <begin position="494"/>
        <end position="518"/>
    </location>
</feature>
<dbReference type="PANTHER" id="PTHR12341:SF41">
    <property type="entry name" value="5'-3' EXORIBONUCLEASE 2"/>
    <property type="match status" value="1"/>
</dbReference>
<keyword evidence="14" id="KW-0862">Zinc</keyword>
<comment type="function">
    <text evidence="11">Possesses 5'-&gt;3' exoribonuclease activity. Required for the processing of nuclear mRNA and rRNA precursors. May promote the termination of transcription by RNA polymerase II. Essential for vegetative cell growth and chromosome segregation.</text>
</comment>
<feature type="region of interest" description="Disordered" evidence="16">
    <location>
        <begin position="887"/>
        <end position="1040"/>
    </location>
</feature>
<keyword evidence="3" id="KW-0804">Transcription</keyword>
<keyword evidence="7 13" id="KW-0378">Hydrolase</keyword>
<evidence type="ECO:0000313" key="18">
    <source>
        <dbReference type="EMBL" id="KAK5077665.1"/>
    </source>
</evidence>
<dbReference type="PROSITE" id="PS50158">
    <property type="entry name" value="ZF_CCHC"/>
    <property type="match status" value="1"/>
</dbReference>
<evidence type="ECO:0000256" key="4">
    <source>
        <dbReference type="ARBA" id="ARBA00022552"/>
    </source>
</evidence>
<name>A0ABR0JXE2_9EURO</name>
<dbReference type="PIRSF" id="PIRSF037239">
    <property type="entry name" value="Exonuclease_Xrn2"/>
    <property type="match status" value="1"/>
</dbReference>
<comment type="function">
    <text evidence="13">Possesses 5'-&gt;3' exoribonuclease activity. May promote termination of transcription by RNA polymerase II.</text>
</comment>
<dbReference type="SMART" id="SM00343">
    <property type="entry name" value="ZnF_C2HC"/>
    <property type="match status" value="1"/>
</dbReference>
<evidence type="ECO:0000256" key="14">
    <source>
        <dbReference type="PROSITE-ProRule" id="PRU00047"/>
    </source>
</evidence>